<organism evidence="6 7">
    <name type="scientific">Castanea mollissima</name>
    <name type="common">Chinese chestnut</name>
    <dbReference type="NCBI Taxonomy" id="60419"/>
    <lineage>
        <taxon>Eukaryota</taxon>
        <taxon>Viridiplantae</taxon>
        <taxon>Streptophyta</taxon>
        <taxon>Embryophyta</taxon>
        <taxon>Tracheophyta</taxon>
        <taxon>Spermatophyta</taxon>
        <taxon>Magnoliopsida</taxon>
        <taxon>eudicotyledons</taxon>
        <taxon>Gunneridae</taxon>
        <taxon>Pentapetalae</taxon>
        <taxon>rosids</taxon>
        <taxon>fabids</taxon>
        <taxon>Fagales</taxon>
        <taxon>Fagaceae</taxon>
        <taxon>Castanea</taxon>
    </lineage>
</organism>
<keyword evidence="2" id="KW-0677">Repeat</keyword>
<feature type="domain" description="Zinc finger PHD-type" evidence="5">
    <location>
        <begin position="480"/>
        <end position="540"/>
    </location>
</feature>
<reference evidence="6" key="1">
    <citation type="submission" date="2020-03" db="EMBL/GenBank/DDBJ databases">
        <title>Castanea mollissima Vanexum genome sequencing.</title>
        <authorList>
            <person name="Staton M."/>
        </authorList>
    </citation>
    <scope>NUCLEOTIDE SEQUENCE</scope>
    <source>
        <tissue evidence="6">Leaf</tissue>
    </source>
</reference>
<dbReference type="EMBL" id="JRKL02006151">
    <property type="protein sequence ID" value="KAF3949373.1"/>
    <property type="molecule type" value="Genomic_DNA"/>
</dbReference>
<evidence type="ECO:0000313" key="6">
    <source>
        <dbReference type="EMBL" id="KAF3949373.1"/>
    </source>
</evidence>
<dbReference type="PANTHER" id="PTHR32410:SF163">
    <property type="entry name" value="DC1 DOMAIN-CONTAINING PROTEIN"/>
    <property type="match status" value="1"/>
</dbReference>
<accession>A0A8J4QR04</accession>
<keyword evidence="7" id="KW-1185">Reference proteome</keyword>
<sequence length="572" mass="66921">MEQQQRLLHFCDSKHPLVYRPNYIGGDICRGCQESVNGPTYRCIKGGCPFYYHHKLCAELPLGLHHPLHPLHPLILFDEKTHYPEEKEISRCQLCKKSRREYTYRCYRCNFNLHIKCLGLQHEVEFHDHPDQMEQQQQLLHFCDSNHPLVYLPDYRGGATCCGCQESIYGPTYLCPNFECNSSYKHHKSCAEKENSRCQVFELHDHPLTPCWKRITFTCDICGKEDKGRPYLCATCCFFIHRGCASFPRRLKVVRHKHPLHTTHSSFELRESDSRFCLLCVQKVDTRYGLYYCSKCDFVAHLNCAIDERNRVYINLLELKDGENEDEELDQSVESAAAYKVKKIKMGEDGTEIATEIEHFSHEHDLKLTDEEVHNNDKCDGCVRAIFPPFYSCANCSFFLHKSCANLLMKKKHWLHQHPLTLQKRQTQCDACGQFCNGFVYNCESCWFKLDVQCSLVPEILTHEGHKHQLILSYTSFEQSCSSCGDKRNLVFRCTTCEFALDFKCATLPQTTRYKQHEHPFTLSYTAEDDSGEYYCDICEEERNPNHWFYYCVDCTYPAHPKCILGRYPNEK</sequence>
<dbReference type="Gene3D" id="3.30.60.20">
    <property type="match status" value="1"/>
</dbReference>
<dbReference type="InterPro" id="IPR053192">
    <property type="entry name" value="Vacuole_Formation_Reg"/>
</dbReference>
<evidence type="ECO:0000259" key="5">
    <source>
        <dbReference type="SMART" id="SM00249"/>
    </source>
</evidence>
<feature type="domain" description="Zinc finger PHD-type" evidence="5">
    <location>
        <begin position="218"/>
        <end position="297"/>
    </location>
</feature>
<dbReference type="GO" id="GO:0008270">
    <property type="term" value="F:zinc ion binding"/>
    <property type="evidence" value="ECO:0007669"/>
    <property type="project" value="UniProtKB-KW"/>
</dbReference>
<name>A0A8J4QR04_9ROSI</name>
<keyword evidence="3" id="KW-0863">Zinc-finger</keyword>
<gene>
    <name evidence="6" type="ORF">CMV_024746</name>
</gene>
<dbReference type="InterPro" id="IPR001965">
    <property type="entry name" value="Znf_PHD"/>
</dbReference>
<evidence type="ECO:0000256" key="1">
    <source>
        <dbReference type="ARBA" id="ARBA00022723"/>
    </source>
</evidence>
<dbReference type="Pfam" id="PF03107">
    <property type="entry name" value="C1_2"/>
    <property type="match status" value="7"/>
</dbReference>
<dbReference type="InterPro" id="IPR004146">
    <property type="entry name" value="DC1"/>
</dbReference>
<proteinExistence type="predicted"/>
<protein>
    <recommendedName>
        <fullName evidence="5">Zinc finger PHD-type domain-containing protein</fullName>
    </recommendedName>
</protein>
<evidence type="ECO:0000256" key="2">
    <source>
        <dbReference type="ARBA" id="ARBA00022737"/>
    </source>
</evidence>
<feature type="domain" description="Zinc finger PHD-type" evidence="5">
    <location>
        <begin position="378"/>
        <end position="433"/>
    </location>
</feature>
<evidence type="ECO:0000256" key="4">
    <source>
        <dbReference type="ARBA" id="ARBA00022833"/>
    </source>
</evidence>
<keyword evidence="1" id="KW-0479">Metal-binding</keyword>
<comment type="caution">
    <text evidence="6">The sequence shown here is derived from an EMBL/GenBank/DDBJ whole genome shotgun (WGS) entry which is preliminary data.</text>
</comment>
<dbReference type="InterPro" id="IPR046349">
    <property type="entry name" value="C1-like_sf"/>
</dbReference>
<dbReference type="SUPFAM" id="SSF57889">
    <property type="entry name" value="Cysteine-rich domain"/>
    <property type="match status" value="5"/>
</dbReference>
<dbReference type="AlphaFoldDB" id="A0A8J4QR04"/>
<dbReference type="OrthoDB" id="938199at2759"/>
<dbReference type="PANTHER" id="PTHR32410">
    <property type="entry name" value="CYSTEINE/HISTIDINE-RICH C1 DOMAIN FAMILY PROTEIN"/>
    <property type="match status" value="1"/>
</dbReference>
<evidence type="ECO:0000313" key="7">
    <source>
        <dbReference type="Proteomes" id="UP000737018"/>
    </source>
</evidence>
<dbReference type="SMART" id="SM00249">
    <property type="entry name" value="PHD"/>
    <property type="match status" value="4"/>
</dbReference>
<keyword evidence="4" id="KW-0862">Zinc</keyword>
<evidence type="ECO:0000256" key="3">
    <source>
        <dbReference type="ARBA" id="ARBA00022771"/>
    </source>
</evidence>
<dbReference type="Proteomes" id="UP000737018">
    <property type="component" value="Unassembled WGS sequence"/>
</dbReference>
<feature type="domain" description="Zinc finger PHD-type" evidence="5">
    <location>
        <begin position="28"/>
        <end position="96"/>
    </location>
</feature>